<evidence type="ECO:0000256" key="1">
    <source>
        <dbReference type="SAM" id="MobiDB-lite"/>
    </source>
</evidence>
<gene>
    <name evidence="2" type="ORF">MADRUGA_98</name>
</gene>
<reference evidence="2 3" key="1">
    <citation type="journal article" date="2016" name="BMC Microbiol.">
        <title>Characterization of mycobacteria and mycobacteriophages isolated from compost at the Sao Paulo Zoo Park Foundation in Brazil and creation of the new mycobacteriophage Cluster U.</title>
        <authorList>
            <person name="Lima-Junior J.D."/>
            <person name="Viana-Niero C."/>
            <person name="Conde Oliveira D.V."/>
            <person name="Machado G.E."/>
            <person name="Rabello M.C."/>
            <person name="Martins-Junior J."/>
            <person name="Martins L.F."/>
            <person name="Digiampietri L.A."/>
            <person name="da Silva A.M."/>
            <person name="Setubal J.C."/>
            <person name="Russell D.A."/>
            <person name="Jacobs-Sera D."/>
            <person name="Pope W.H."/>
            <person name="Hatfull G.F."/>
            <person name="Leao S.C."/>
        </authorList>
    </citation>
    <scope>NUCLEOTIDE SEQUENCE [LARGE SCALE GENOMIC DNA]</scope>
</reference>
<organism evidence="2 3">
    <name type="scientific">Mycobacterium phage Madruga</name>
    <dbReference type="NCBI Taxonomy" id="1675552"/>
    <lineage>
        <taxon>Viruses</taxon>
        <taxon>Duplodnaviria</taxon>
        <taxon>Heunggongvirae</taxon>
        <taxon>Uroviricota</taxon>
        <taxon>Caudoviricetes</taxon>
        <taxon>Patiencevirus</taxon>
        <taxon>Patiencevirus patience</taxon>
    </lineage>
</organism>
<evidence type="ECO:0000313" key="3">
    <source>
        <dbReference type="Proteomes" id="UP000222075"/>
    </source>
</evidence>
<dbReference type="EMBL" id="KR997933">
    <property type="protein sequence ID" value="AKU45387.1"/>
    <property type="molecule type" value="Genomic_DNA"/>
</dbReference>
<accession>A0A0K1LS58</accession>
<evidence type="ECO:0000313" key="2">
    <source>
        <dbReference type="EMBL" id="AKU45387.1"/>
    </source>
</evidence>
<name>A0A0K1LS58_9CAUD</name>
<protein>
    <submittedName>
        <fullName evidence="2">Uncharacterized protein</fullName>
    </submittedName>
</protein>
<sequence length="73" mass="8322">MINQIDHNKEWFQITVTLGNFGSREEARQAVEEMIKRPDFIQSYIEGSWNVKGQEGQEGQEEQELSTGTGSGF</sequence>
<dbReference type="Proteomes" id="UP000222075">
    <property type="component" value="Segment"/>
</dbReference>
<proteinExistence type="predicted"/>
<feature type="region of interest" description="Disordered" evidence="1">
    <location>
        <begin position="51"/>
        <end position="73"/>
    </location>
</feature>